<name>A0ABD0LUU3_9CAEN</name>
<proteinExistence type="predicted"/>
<dbReference type="SUPFAM" id="SSF56219">
    <property type="entry name" value="DNase I-like"/>
    <property type="match status" value="1"/>
</dbReference>
<protein>
    <recommendedName>
        <fullName evidence="3">Endonuclease/exonuclease/phosphatase domain-containing protein</fullName>
    </recommendedName>
</protein>
<dbReference type="Proteomes" id="UP001519460">
    <property type="component" value="Unassembled WGS sequence"/>
</dbReference>
<feature type="non-terminal residue" evidence="1">
    <location>
        <position position="298"/>
    </location>
</feature>
<dbReference type="Gene3D" id="3.60.10.10">
    <property type="entry name" value="Endonuclease/exonuclease/phosphatase"/>
    <property type="match status" value="1"/>
</dbReference>
<keyword evidence="2" id="KW-1185">Reference proteome</keyword>
<evidence type="ECO:0008006" key="3">
    <source>
        <dbReference type="Google" id="ProtNLM"/>
    </source>
</evidence>
<gene>
    <name evidence="1" type="ORF">BaRGS_00005827</name>
</gene>
<reference evidence="1 2" key="1">
    <citation type="journal article" date="2023" name="Sci. Data">
        <title>Genome assembly of the Korean intertidal mud-creeper Batillaria attramentaria.</title>
        <authorList>
            <person name="Patra A.K."/>
            <person name="Ho P.T."/>
            <person name="Jun S."/>
            <person name="Lee S.J."/>
            <person name="Kim Y."/>
            <person name="Won Y.J."/>
        </authorList>
    </citation>
    <scope>NUCLEOTIDE SEQUENCE [LARGE SCALE GENOMIC DNA]</scope>
    <source>
        <strain evidence="1">Wonlab-2016</strain>
    </source>
</reference>
<dbReference type="AlphaFoldDB" id="A0ABD0LUU3"/>
<accession>A0ABD0LUU3</accession>
<dbReference type="InterPro" id="IPR036691">
    <property type="entry name" value="Endo/exonu/phosph_ase_sf"/>
</dbReference>
<dbReference type="EMBL" id="JACVVK020000023">
    <property type="protein sequence ID" value="KAK7502878.1"/>
    <property type="molecule type" value="Genomic_DNA"/>
</dbReference>
<evidence type="ECO:0000313" key="1">
    <source>
        <dbReference type="EMBL" id="KAK7502878.1"/>
    </source>
</evidence>
<comment type="caution">
    <text evidence="1">The sequence shown here is derived from an EMBL/GenBank/DDBJ whole genome shotgun (WGS) entry which is preliminary data.</text>
</comment>
<sequence length="298" mass="32615">MQRQVSLQTHIWILTDVPAGPTGCPVCTEDSIRSFLGEHDIILLVETFASGFPDHLFPLFDSYNVPGIKLSDTTSGRLSGGVTFLVRKSLSSSVEQVPVEYDNIIVLKVSREVTVTPTDVLVVGVYLPPAGSDYYKDTEIDNGLLILELCVIDLLEKFGDLPFVICGDLIARTGCETGSASVLPDGIFSTDDDDNASGWKDDMTRHSKDVNVNAFGRYLLNLCEQFELFIANGFLPGDEAGDFTYISNSGCSTIDYFVISRTLFSYSKSLKVLPRVESKHVPVRLQWIGPVGTGAVRV</sequence>
<evidence type="ECO:0000313" key="2">
    <source>
        <dbReference type="Proteomes" id="UP001519460"/>
    </source>
</evidence>
<organism evidence="1 2">
    <name type="scientific">Batillaria attramentaria</name>
    <dbReference type="NCBI Taxonomy" id="370345"/>
    <lineage>
        <taxon>Eukaryota</taxon>
        <taxon>Metazoa</taxon>
        <taxon>Spiralia</taxon>
        <taxon>Lophotrochozoa</taxon>
        <taxon>Mollusca</taxon>
        <taxon>Gastropoda</taxon>
        <taxon>Caenogastropoda</taxon>
        <taxon>Sorbeoconcha</taxon>
        <taxon>Cerithioidea</taxon>
        <taxon>Batillariidae</taxon>
        <taxon>Batillaria</taxon>
    </lineage>
</organism>